<keyword evidence="1" id="KW-0732">Signal</keyword>
<evidence type="ECO:0000256" key="1">
    <source>
        <dbReference type="SAM" id="SignalP"/>
    </source>
</evidence>
<comment type="caution">
    <text evidence="2">The sequence shown here is derived from an EMBL/GenBank/DDBJ whole genome shotgun (WGS) entry which is preliminary data.</text>
</comment>
<evidence type="ECO:0008006" key="4">
    <source>
        <dbReference type="Google" id="ProtNLM"/>
    </source>
</evidence>
<accession>A0A501PM17</accession>
<dbReference type="AlphaFoldDB" id="A0A501PM17"/>
<proteinExistence type="predicted"/>
<sequence>MLRPVLLIFLMLTLPLPAMAEDKKDQGELGEEIYLPVAPVIVTMFSQGRPGGVLTVSSQLKILDPGKRAEAHKLMRRLVSAYTVETNRLALKYFDINRPINIALLSRVYQRATNRVLKHKEAQILISNVVVQKR</sequence>
<evidence type="ECO:0000313" key="3">
    <source>
        <dbReference type="Proteomes" id="UP000319148"/>
    </source>
</evidence>
<gene>
    <name evidence="2" type="ORF">FIV46_04900</name>
</gene>
<dbReference type="EMBL" id="VFIY01000005">
    <property type="protein sequence ID" value="TPD61550.1"/>
    <property type="molecule type" value="Genomic_DNA"/>
</dbReference>
<keyword evidence="3" id="KW-1185">Reference proteome</keyword>
<evidence type="ECO:0000313" key="2">
    <source>
        <dbReference type="EMBL" id="TPD61550.1"/>
    </source>
</evidence>
<protein>
    <recommendedName>
        <fullName evidence="4">Flagellar basal body-associated FliL family protein</fullName>
    </recommendedName>
</protein>
<name>A0A501PM17_9PROT</name>
<feature type="chain" id="PRO_5021469954" description="Flagellar basal body-associated FliL family protein" evidence="1">
    <location>
        <begin position="21"/>
        <end position="134"/>
    </location>
</feature>
<reference evidence="3" key="1">
    <citation type="submission" date="2019-06" db="EMBL/GenBank/DDBJ databases">
        <title>The complete genome of Emcibacter congregatus ZYLT.</title>
        <authorList>
            <person name="Zhao Z."/>
        </authorList>
    </citation>
    <scope>NUCLEOTIDE SEQUENCE [LARGE SCALE GENOMIC DNA]</scope>
    <source>
        <strain evidence="3">MCCC 1A06723</strain>
    </source>
</reference>
<dbReference type="OrthoDB" id="8480677at2"/>
<dbReference type="Proteomes" id="UP000319148">
    <property type="component" value="Unassembled WGS sequence"/>
</dbReference>
<organism evidence="2 3">
    <name type="scientific">Emcibacter nanhaiensis</name>
    <dbReference type="NCBI Taxonomy" id="1505037"/>
    <lineage>
        <taxon>Bacteria</taxon>
        <taxon>Pseudomonadati</taxon>
        <taxon>Pseudomonadota</taxon>
        <taxon>Alphaproteobacteria</taxon>
        <taxon>Emcibacterales</taxon>
        <taxon>Emcibacteraceae</taxon>
        <taxon>Emcibacter</taxon>
    </lineage>
</organism>
<dbReference type="RefSeq" id="WP_139938984.1">
    <property type="nucleotide sequence ID" value="NZ_JBHSYP010000003.1"/>
</dbReference>
<feature type="signal peptide" evidence="1">
    <location>
        <begin position="1"/>
        <end position="20"/>
    </location>
</feature>